<dbReference type="GO" id="GO:0005829">
    <property type="term" value="C:cytosol"/>
    <property type="evidence" value="ECO:0007669"/>
    <property type="project" value="TreeGrafter"/>
</dbReference>
<dbReference type="GO" id="GO:0009898">
    <property type="term" value="C:cytoplasmic side of plasma membrane"/>
    <property type="evidence" value="ECO:0007669"/>
    <property type="project" value="TreeGrafter"/>
</dbReference>
<dbReference type="GO" id="GO:0005524">
    <property type="term" value="F:ATP binding"/>
    <property type="evidence" value="ECO:0007669"/>
    <property type="project" value="UniProtKB-KW"/>
</dbReference>
<proteinExistence type="predicted"/>
<dbReference type="Proteomes" id="UP000295777">
    <property type="component" value="Unassembled WGS sequence"/>
</dbReference>
<evidence type="ECO:0000313" key="5">
    <source>
        <dbReference type="Proteomes" id="UP000295777"/>
    </source>
</evidence>
<name>A0A4R1GDW1_9BACT</name>
<evidence type="ECO:0000256" key="2">
    <source>
        <dbReference type="ARBA" id="ARBA00022840"/>
    </source>
</evidence>
<keyword evidence="2" id="KW-0067">ATP-binding</keyword>
<dbReference type="AlphaFoldDB" id="A0A4R1GDW1"/>
<evidence type="ECO:0000259" key="3">
    <source>
        <dbReference type="Pfam" id="PF13614"/>
    </source>
</evidence>
<dbReference type="GO" id="GO:0016887">
    <property type="term" value="F:ATP hydrolysis activity"/>
    <property type="evidence" value="ECO:0007669"/>
    <property type="project" value="TreeGrafter"/>
</dbReference>
<organism evidence="4 5">
    <name type="scientific">Phorcysia thermohydrogeniphila</name>
    <dbReference type="NCBI Taxonomy" id="936138"/>
    <lineage>
        <taxon>Bacteria</taxon>
        <taxon>Pseudomonadati</taxon>
        <taxon>Aquificota</taxon>
        <taxon>Aquificia</taxon>
        <taxon>Desulfurobacteriales</taxon>
        <taxon>Desulfurobacteriaceae</taxon>
        <taxon>Phorcysia</taxon>
    </lineage>
</organism>
<sequence>MSSQAENLLRLIKSKENLSGKAKVLSFASGKGGVGKTGVSVSMAYVLANLFDKKVLLLDCDIGLGNVHILLGLEPNKNLKAVLEGAHIREVIQPVYNFDVVLGFSGIDSIDDLESADTANLFLQLEEVISEYDYVLIDNSAGLNRHTIGFSRVATTTYIITTPEPTALTDAYAFIKSLYKLYGYSSFKVVVNMCQTRSEGFETFERLQFSAKNFLGISLKLAGVLPRSRNVARSLRGKALVVKDYPSDPYSVEIRKIAQLETGEALPEEKEGFIARLLRILREGV</sequence>
<dbReference type="OrthoDB" id="9816297at2"/>
<dbReference type="InterPro" id="IPR050625">
    <property type="entry name" value="ParA/MinD_ATPase"/>
</dbReference>
<keyword evidence="4" id="KW-0966">Cell projection</keyword>
<dbReference type="SUPFAM" id="SSF52540">
    <property type="entry name" value="P-loop containing nucleoside triphosphate hydrolases"/>
    <property type="match status" value="1"/>
</dbReference>
<evidence type="ECO:0000313" key="4">
    <source>
        <dbReference type="EMBL" id="TCK03889.1"/>
    </source>
</evidence>
<dbReference type="InterPro" id="IPR027417">
    <property type="entry name" value="P-loop_NTPase"/>
</dbReference>
<reference evidence="4 5" key="1">
    <citation type="submission" date="2019-03" db="EMBL/GenBank/DDBJ databases">
        <title>Genomic Encyclopedia of Archaeal and Bacterial Type Strains, Phase II (KMG-II): from individual species to whole genera.</title>
        <authorList>
            <person name="Goeker M."/>
        </authorList>
    </citation>
    <scope>NUCLEOTIDE SEQUENCE [LARGE SCALE GENOMIC DNA]</scope>
    <source>
        <strain evidence="4 5">DSM 24425</strain>
    </source>
</reference>
<keyword evidence="1" id="KW-0547">Nucleotide-binding</keyword>
<dbReference type="PANTHER" id="PTHR43384:SF4">
    <property type="entry name" value="CELLULOSE BIOSYNTHESIS PROTEIN BCSQ-RELATED"/>
    <property type="match status" value="1"/>
</dbReference>
<dbReference type="InterPro" id="IPR025669">
    <property type="entry name" value="AAA_dom"/>
</dbReference>
<dbReference type="Pfam" id="PF13614">
    <property type="entry name" value="AAA_31"/>
    <property type="match status" value="1"/>
</dbReference>
<dbReference type="PANTHER" id="PTHR43384">
    <property type="entry name" value="SEPTUM SITE-DETERMINING PROTEIN MIND HOMOLOG, CHLOROPLASTIC-RELATED"/>
    <property type="match status" value="1"/>
</dbReference>
<dbReference type="InterPro" id="IPR025501">
    <property type="entry name" value="MinD_FleN"/>
</dbReference>
<feature type="domain" description="AAA" evidence="3">
    <location>
        <begin position="23"/>
        <end position="180"/>
    </location>
</feature>
<dbReference type="Gene3D" id="3.40.50.300">
    <property type="entry name" value="P-loop containing nucleotide triphosphate hydrolases"/>
    <property type="match status" value="1"/>
</dbReference>
<keyword evidence="5" id="KW-1185">Reference proteome</keyword>
<gene>
    <name evidence="4" type="ORF">CLV27_1203</name>
</gene>
<dbReference type="GO" id="GO:0051782">
    <property type="term" value="P:negative regulation of cell division"/>
    <property type="evidence" value="ECO:0007669"/>
    <property type="project" value="TreeGrafter"/>
</dbReference>
<protein>
    <submittedName>
        <fullName evidence="4">Flagellar biosynthesis protein FlhG</fullName>
    </submittedName>
</protein>
<evidence type="ECO:0000256" key="1">
    <source>
        <dbReference type="ARBA" id="ARBA00022741"/>
    </source>
</evidence>
<keyword evidence="4" id="KW-0969">Cilium</keyword>
<dbReference type="EMBL" id="SMFV01000004">
    <property type="protein sequence ID" value="TCK03889.1"/>
    <property type="molecule type" value="Genomic_DNA"/>
</dbReference>
<accession>A0A4R1GDW1</accession>
<dbReference type="RefSeq" id="WP_132526811.1">
    <property type="nucleotide sequence ID" value="NZ_SMFV01000004.1"/>
</dbReference>
<keyword evidence="4" id="KW-0282">Flagellum</keyword>
<comment type="caution">
    <text evidence="4">The sequence shown here is derived from an EMBL/GenBank/DDBJ whole genome shotgun (WGS) entry which is preliminary data.</text>
</comment>
<dbReference type="PIRSF" id="PIRSF003092">
    <property type="entry name" value="MinD"/>
    <property type="match status" value="1"/>
</dbReference>